<dbReference type="InterPro" id="IPR021765">
    <property type="entry name" value="UstYa-like"/>
</dbReference>
<reference evidence="4 5" key="1">
    <citation type="journal article" date="2021" name="Nat. Commun.">
        <title>Genetic determinants of endophytism in the Arabidopsis root mycobiome.</title>
        <authorList>
            <person name="Mesny F."/>
            <person name="Miyauchi S."/>
            <person name="Thiergart T."/>
            <person name="Pickel B."/>
            <person name="Atanasova L."/>
            <person name="Karlsson M."/>
            <person name="Huettel B."/>
            <person name="Barry K.W."/>
            <person name="Haridas S."/>
            <person name="Chen C."/>
            <person name="Bauer D."/>
            <person name="Andreopoulos W."/>
            <person name="Pangilinan J."/>
            <person name="LaButti K."/>
            <person name="Riley R."/>
            <person name="Lipzen A."/>
            <person name="Clum A."/>
            <person name="Drula E."/>
            <person name="Henrissat B."/>
            <person name="Kohler A."/>
            <person name="Grigoriev I.V."/>
            <person name="Martin F.M."/>
            <person name="Hacquard S."/>
        </authorList>
    </citation>
    <scope>NUCLEOTIDE SEQUENCE [LARGE SCALE GENOMIC DNA]</scope>
    <source>
        <strain evidence="4 5">MPI-SDFR-AT-0080</strain>
    </source>
</reference>
<accession>A0ABQ8GG79</accession>
<evidence type="ECO:0000256" key="1">
    <source>
        <dbReference type="ARBA" id="ARBA00004685"/>
    </source>
</evidence>
<dbReference type="EMBL" id="JAGTJR010000010">
    <property type="protein sequence ID" value="KAH7053041.1"/>
    <property type="molecule type" value="Genomic_DNA"/>
</dbReference>
<organism evidence="4 5">
    <name type="scientific">Macrophomina phaseolina</name>
    <dbReference type="NCBI Taxonomy" id="35725"/>
    <lineage>
        <taxon>Eukaryota</taxon>
        <taxon>Fungi</taxon>
        <taxon>Dikarya</taxon>
        <taxon>Ascomycota</taxon>
        <taxon>Pezizomycotina</taxon>
        <taxon>Dothideomycetes</taxon>
        <taxon>Dothideomycetes incertae sedis</taxon>
        <taxon>Botryosphaeriales</taxon>
        <taxon>Botryosphaeriaceae</taxon>
        <taxon>Macrophomina</taxon>
    </lineage>
</organism>
<evidence type="ECO:0000313" key="4">
    <source>
        <dbReference type="EMBL" id="KAH7053041.1"/>
    </source>
</evidence>
<name>A0ABQ8GG79_9PEZI</name>
<keyword evidence="3" id="KW-0472">Membrane</keyword>
<keyword evidence="3" id="KW-0812">Transmembrane</keyword>
<evidence type="ECO:0000256" key="2">
    <source>
        <dbReference type="ARBA" id="ARBA00035112"/>
    </source>
</evidence>
<dbReference type="PANTHER" id="PTHR33365:SF4">
    <property type="entry name" value="CYCLOCHLOROTINE BIOSYNTHESIS PROTEIN O"/>
    <property type="match status" value="1"/>
</dbReference>
<evidence type="ECO:0000313" key="5">
    <source>
        <dbReference type="Proteomes" id="UP000774617"/>
    </source>
</evidence>
<dbReference type="Pfam" id="PF11807">
    <property type="entry name" value="UstYa"/>
    <property type="match status" value="1"/>
</dbReference>
<comment type="similarity">
    <text evidence="2">Belongs to the ustYa family.</text>
</comment>
<comment type="caution">
    <text evidence="4">The sequence shown here is derived from an EMBL/GenBank/DDBJ whole genome shotgun (WGS) entry which is preliminary data.</text>
</comment>
<dbReference type="PANTHER" id="PTHR33365">
    <property type="entry name" value="YALI0B05434P"/>
    <property type="match status" value="1"/>
</dbReference>
<proteinExistence type="inferred from homology"/>
<keyword evidence="5" id="KW-1185">Reference proteome</keyword>
<protein>
    <recommendedName>
        <fullName evidence="6">Tat pathway signal sequence</fullName>
    </recommendedName>
</protein>
<evidence type="ECO:0008006" key="6">
    <source>
        <dbReference type="Google" id="ProtNLM"/>
    </source>
</evidence>
<comment type="pathway">
    <text evidence="1">Mycotoxin biosynthesis.</text>
</comment>
<feature type="transmembrane region" description="Helical" evidence="3">
    <location>
        <begin position="39"/>
        <end position="62"/>
    </location>
</feature>
<dbReference type="Proteomes" id="UP000774617">
    <property type="component" value="Unassembled WGS sequence"/>
</dbReference>
<gene>
    <name evidence="4" type="ORF">B0J12DRAFT_698268</name>
</gene>
<evidence type="ECO:0000256" key="3">
    <source>
        <dbReference type="SAM" id="Phobius"/>
    </source>
</evidence>
<sequence>MATSTENLARPLLEDDGIEDEQESRPFKKPARHIKWKRVYILLLICSWLLGTVGIAGVYAHFRVNRARRLCGQLLYSPAQDVIEYRLHTFTQGFGDGVTEYHGPPSEEMDKRWAQLWHFSVGEAITRDEAKHLSNVTSTLGPKYPELYWIKLDVFHQLHCLVSSMFPRRVQVFPTNIQTPLMQNALRMSVWSDYYTDEYYAAILEKDHLAHCIDSLRQSIMCHSDITPLVLQWDDEMQKSRHRANMPHTCRDFGKIRDWAMNRAIAQMKYEGNWMDPDLHVDGVKIQEP</sequence>
<keyword evidence="3" id="KW-1133">Transmembrane helix</keyword>